<dbReference type="Pfam" id="PF02687">
    <property type="entry name" value="FtsX"/>
    <property type="match status" value="1"/>
</dbReference>
<dbReference type="GO" id="GO:0022857">
    <property type="term" value="F:transmembrane transporter activity"/>
    <property type="evidence" value="ECO:0007669"/>
    <property type="project" value="TreeGrafter"/>
</dbReference>
<dbReference type="EMBL" id="FOUJ01000008">
    <property type="protein sequence ID" value="SFM92497.1"/>
    <property type="molecule type" value="Genomic_DNA"/>
</dbReference>
<keyword evidence="3 7" id="KW-0812">Transmembrane</keyword>
<dbReference type="STRING" id="487685.SAMN04488696_2890"/>
<evidence type="ECO:0000259" key="8">
    <source>
        <dbReference type="Pfam" id="PF02687"/>
    </source>
</evidence>
<evidence type="ECO:0000256" key="7">
    <source>
        <dbReference type="SAM" id="Phobius"/>
    </source>
</evidence>
<feature type="transmembrane region" description="Helical" evidence="7">
    <location>
        <begin position="312"/>
        <end position="341"/>
    </location>
</feature>
<name>A0A1I4UU28_9EURY</name>
<feature type="domain" description="MacB-like periplasmic core" evidence="9">
    <location>
        <begin position="20"/>
        <end position="223"/>
    </location>
</feature>
<dbReference type="RefSeq" id="WP_091938165.1">
    <property type="nucleotide sequence ID" value="NZ_FOUJ01000008.1"/>
</dbReference>
<comment type="subcellular location">
    <subcellularLocation>
        <location evidence="1">Cell membrane</location>
        <topology evidence="1">Multi-pass membrane protein</topology>
    </subcellularLocation>
</comment>
<comment type="similarity">
    <text evidence="6">Belongs to the ABC-4 integral membrane protein family.</text>
</comment>
<dbReference type="InterPro" id="IPR025857">
    <property type="entry name" value="MacB_PCD"/>
</dbReference>
<keyword evidence="5 7" id="KW-0472">Membrane</keyword>
<dbReference type="InterPro" id="IPR050250">
    <property type="entry name" value="Macrolide_Exporter_MacB"/>
</dbReference>
<proteinExistence type="inferred from homology"/>
<accession>A0A1I4UU28</accession>
<feature type="transmembrane region" description="Helical" evidence="7">
    <location>
        <begin position="268"/>
        <end position="291"/>
    </location>
</feature>
<dbReference type="Pfam" id="PF12704">
    <property type="entry name" value="MacB_PCD"/>
    <property type="match status" value="1"/>
</dbReference>
<dbReference type="AlphaFoldDB" id="A0A1I4UU28"/>
<dbReference type="Proteomes" id="UP000198535">
    <property type="component" value="Unassembled WGS sequence"/>
</dbReference>
<dbReference type="PANTHER" id="PTHR30572:SF4">
    <property type="entry name" value="ABC TRANSPORTER PERMEASE YTRF"/>
    <property type="match status" value="1"/>
</dbReference>
<evidence type="ECO:0000256" key="1">
    <source>
        <dbReference type="ARBA" id="ARBA00004651"/>
    </source>
</evidence>
<evidence type="ECO:0000256" key="5">
    <source>
        <dbReference type="ARBA" id="ARBA00023136"/>
    </source>
</evidence>
<dbReference type="PANTHER" id="PTHR30572">
    <property type="entry name" value="MEMBRANE COMPONENT OF TRANSPORTER-RELATED"/>
    <property type="match status" value="1"/>
</dbReference>
<reference evidence="11" key="1">
    <citation type="submission" date="2016-10" db="EMBL/GenBank/DDBJ databases">
        <authorList>
            <person name="Varghese N."/>
            <person name="Submissions S."/>
        </authorList>
    </citation>
    <scope>NUCLEOTIDE SEQUENCE [LARGE SCALE GENOMIC DNA]</scope>
    <source>
        <strain evidence="11">Mob M</strain>
    </source>
</reference>
<evidence type="ECO:0000256" key="4">
    <source>
        <dbReference type="ARBA" id="ARBA00022989"/>
    </source>
</evidence>
<feature type="domain" description="ABC3 transporter permease C-terminal" evidence="8">
    <location>
        <begin position="270"/>
        <end position="383"/>
    </location>
</feature>
<sequence length="391" mass="41888">MHLHSFVLKDLFRRKTKLMVAVLGVVVAAAAIVAVITTFSVAEESFHEATNKFGANVVVRPAIESIPLVDGYSTMGSLYAGNNYIDESDIQKIYTIRDNASLSVVAPRLYGIAELEGSSVVVMGIDPEQERNLKPWWMVRGHWLTDEDTEVPEALLGSDIAVPLGLTEGSMISLSRENISIDVRVAGVIESTGDNEDGYVILPLATSQYLLSQEGKVSSLEVRALCNACPVEEMSQQIEGVLPGIEARAMSQIVQNEMAIVDHTRSSAMAVSIITLLVSTLTVASTMLASINEKMKEIGIMRAIGASDIQIVSMLFFEGALIGAVGGFIGFFVGTLASFIAAPMLVSETPDPMWNILLPVVGVCIFTGMLASLVPAKRALGIDPAEVLRSV</sequence>
<dbReference type="OrthoDB" id="11469at2157"/>
<evidence type="ECO:0000256" key="6">
    <source>
        <dbReference type="ARBA" id="ARBA00038076"/>
    </source>
</evidence>
<evidence type="ECO:0000256" key="2">
    <source>
        <dbReference type="ARBA" id="ARBA00022475"/>
    </source>
</evidence>
<dbReference type="GO" id="GO:0005886">
    <property type="term" value="C:plasma membrane"/>
    <property type="evidence" value="ECO:0007669"/>
    <property type="project" value="UniProtKB-SubCell"/>
</dbReference>
<dbReference type="InterPro" id="IPR003838">
    <property type="entry name" value="ABC3_permease_C"/>
</dbReference>
<organism evidence="10 11">
    <name type="scientific">Methanolobus profundi</name>
    <dbReference type="NCBI Taxonomy" id="487685"/>
    <lineage>
        <taxon>Archaea</taxon>
        <taxon>Methanobacteriati</taxon>
        <taxon>Methanobacteriota</taxon>
        <taxon>Stenosarchaea group</taxon>
        <taxon>Methanomicrobia</taxon>
        <taxon>Methanosarcinales</taxon>
        <taxon>Methanosarcinaceae</taxon>
        <taxon>Methanolobus</taxon>
    </lineage>
</organism>
<keyword evidence="2" id="KW-1003">Cell membrane</keyword>
<evidence type="ECO:0000313" key="11">
    <source>
        <dbReference type="Proteomes" id="UP000198535"/>
    </source>
</evidence>
<protein>
    <submittedName>
        <fullName evidence="10">Putative ABC transport system permease protein</fullName>
    </submittedName>
</protein>
<evidence type="ECO:0000259" key="9">
    <source>
        <dbReference type="Pfam" id="PF12704"/>
    </source>
</evidence>
<feature type="transmembrane region" description="Helical" evidence="7">
    <location>
        <begin position="20"/>
        <end position="42"/>
    </location>
</feature>
<keyword evidence="11" id="KW-1185">Reference proteome</keyword>
<keyword evidence="4 7" id="KW-1133">Transmembrane helix</keyword>
<evidence type="ECO:0000313" key="10">
    <source>
        <dbReference type="EMBL" id="SFM92497.1"/>
    </source>
</evidence>
<feature type="transmembrane region" description="Helical" evidence="7">
    <location>
        <begin position="353"/>
        <end position="374"/>
    </location>
</feature>
<gene>
    <name evidence="10" type="ORF">SAMN04488696_2890</name>
</gene>
<evidence type="ECO:0000256" key="3">
    <source>
        <dbReference type="ARBA" id="ARBA00022692"/>
    </source>
</evidence>